<gene>
    <name evidence="1" type="ORF">Goklo_000550</name>
</gene>
<comment type="caution">
    <text evidence="1">The sequence shown here is derived from an EMBL/GenBank/DDBJ whole genome shotgun (WGS) entry which is preliminary data.</text>
</comment>
<evidence type="ECO:0008006" key="3">
    <source>
        <dbReference type="Google" id="ProtNLM"/>
    </source>
</evidence>
<proteinExistence type="predicted"/>
<reference evidence="1 2" key="1">
    <citation type="journal article" date="2019" name="Genome Biol. Evol.">
        <title>Insights into the evolution of the New World diploid cottons (Gossypium, subgenus Houzingenia) based on genome sequencing.</title>
        <authorList>
            <person name="Grover C.E."/>
            <person name="Arick M.A. 2nd"/>
            <person name="Thrash A."/>
            <person name="Conover J.L."/>
            <person name="Sanders W.S."/>
            <person name="Peterson D.G."/>
            <person name="Frelichowski J.E."/>
            <person name="Scheffler J.A."/>
            <person name="Scheffler B.E."/>
            <person name="Wendel J.F."/>
        </authorList>
    </citation>
    <scope>NUCLEOTIDE SEQUENCE [LARGE SCALE GENOMIC DNA]</scope>
    <source>
        <strain evidence="1">57</strain>
        <tissue evidence="1">Leaf</tissue>
    </source>
</reference>
<dbReference type="Proteomes" id="UP000593573">
    <property type="component" value="Unassembled WGS sequence"/>
</dbReference>
<organism evidence="1 2">
    <name type="scientific">Gossypium klotzschianum</name>
    <dbReference type="NCBI Taxonomy" id="34286"/>
    <lineage>
        <taxon>Eukaryota</taxon>
        <taxon>Viridiplantae</taxon>
        <taxon>Streptophyta</taxon>
        <taxon>Embryophyta</taxon>
        <taxon>Tracheophyta</taxon>
        <taxon>Spermatophyta</taxon>
        <taxon>Magnoliopsida</taxon>
        <taxon>eudicotyledons</taxon>
        <taxon>Gunneridae</taxon>
        <taxon>Pentapetalae</taxon>
        <taxon>rosids</taxon>
        <taxon>malvids</taxon>
        <taxon>Malvales</taxon>
        <taxon>Malvaceae</taxon>
        <taxon>Malvoideae</taxon>
        <taxon>Gossypium</taxon>
    </lineage>
</organism>
<dbReference type="OrthoDB" id="932225at2759"/>
<dbReference type="EMBL" id="JABFAB010000013">
    <property type="protein sequence ID" value="MBA0667475.1"/>
    <property type="molecule type" value="Genomic_DNA"/>
</dbReference>
<protein>
    <recommendedName>
        <fullName evidence="3">NAC domain-containing protein</fullName>
    </recommendedName>
</protein>
<sequence length="95" mass="10748">KARHIYGANHEPWNILDQDSPESFWVLTKLNKKSKSRIERTAGDGCWLQQFAKEVKNKDGGEVIGDLVICEIKNKDAAVVSSGYKEKSRRTRSVS</sequence>
<evidence type="ECO:0000313" key="2">
    <source>
        <dbReference type="Proteomes" id="UP000593573"/>
    </source>
</evidence>
<name>A0A7J8VXE5_9ROSI</name>
<dbReference type="AlphaFoldDB" id="A0A7J8VXE5"/>
<accession>A0A7J8VXE5</accession>
<keyword evidence="2" id="KW-1185">Reference proteome</keyword>
<evidence type="ECO:0000313" key="1">
    <source>
        <dbReference type="EMBL" id="MBA0667475.1"/>
    </source>
</evidence>
<feature type="non-terminal residue" evidence="1">
    <location>
        <position position="95"/>
    </location>
</feature>